<dbReference type="InterPro" id="IPR002355">
    <property type="entry name" value="Cu_oxidase_Cu_BS"/>
</dbReference>
<keyword evidence="2" id="KW-0489">Methyltransferase</keyword>
<comment type="similarity">
    <text evidence="1">Belongs to the multicopper oxidase family.</text>
</comment>
<evidence type="ECO:0000259" key="9">
    <source>
        <dbReference type="Pfam" id="PF07731"/>
    </source>
</evidence>
<dbReference type="Pfam" id="PF07731">
    <property type="entry name" value="Cu-oxidase_2"/>
    <property type="match status" value="1"/>
</dbReference>
<dbReference type="InterPro" id="IPR029063">
    <property type="entry name" value="SAM-dependent_MTases_sf"/>
</dbReference>
<dbReference type="InterPro" id="IPR001117">
    <property type="entry name" value="Cu-oxidase_2nd"/>
</dbReference>
<dbReference type="InterPro" id="IPR011707">
    <property type="entry name" value="Cu-oxidase-like_N"/>
</dbReference>
<dbReference type="InterPro" id="IPR008972">
    <property type="entry name" value="Cupredoxin"/>
</dbReference>
<feature type="domain" description="O-methyltransferase C-terminal" evidence="8">
    <location>
        <begin position="193"/>
        <end position="393"/>
    </location>
</feature>
<evidence type="ECO:0000256" key="2">
    <source>
        <dbReference type="ARBA" id="ARBA00022603"/>
    </source>
</evidence>
<reference evidence="12 13" key="1">
    <citation type="submission" date="2018-05" db="EMBL/GenBank/DDBJ databases">
        <title>Draft genome sequence of Scytalidium lignicola DSM 105466, a ubiquitous saprotrophic fungus.</title>
        <authorList>
            <person name="Buettner E."/>
            <person name="Gebauer A.M."/>
            <person name="Hofrichter M."/>
            <person name="Liers C."/>
            <person name="Kellner H."/>
        </authorList>
    </citation>
    <scope>NUCLEOTIDE SEQUENCE [LARGE SCALE GENOMIC DNA]</scope>
    <source>
        <strain evidence="12 13">DSM 105466</strain>
    </source>
</reference>
<accession>A0A3E2GUB6</accession>
<dbReference type="GO" id="GO:0032259">
    <property type="term" value="P:methylation"/>
    <property type="evidence" value="ECO:0007669"/>
    <property type="project" value="UniProtKB-KW"/>
</dbReference>
<dbReference type="Proteomes" id="UP000258309">
    <property type="component" value="Unassembled WGS sequence"/>
</dbReference>
<dbReference type="STRING" id="5539.A0A3E2GUB6"/>
<dbReference type="PROSITE" id="PS00080">
    <property type="entry name" value="MULTICOPPER_OXIDASE2"/>
    <property type="match status" value="1"/>
</dbReference>
<name>A0A3E2GUB6_SCYLI</name>
<evidence type="ECO:0000259" key="8">
    <source>
        <dbReference type="Pfam" id="PF00891"/>
    </source>
</evidence>
<evidence type="ECO:0000256" key="3">
    <source>
        <dbReference type="ARBA" id="ARBA00022679"/>
    </source>
</evidence>
<dbReference type="SUPFAM" id="SSF46785">
    <property type="entry name" value="Winged helix' DNA-binding domain"/>
    <property type="match status" value="1"/>
</dbReference>
<dbReference type="AlphaFoldDB" id="A0A3E2GUB6"/>
<dbReference type="GO" id="GO:0008171">
    <property type="term" value="F:O-methyltransferase activity"/>
    <property type="evidence" value="ECO:0007669"/>
    <property type="project" value="InterPro"/>
</dbReference>
<organism evidence="12 13">
    <name type="scientific">Scytalidium lignicola</name>
    <name type="common">Hyphomycete</name>
    <dbReference type="NCBI Taxonomy" id="5539"/>
    <lineage>
        <taxon>Eukaryota</taxon>
        <taxon>Fungi</taxon>
        <taxon>Dikarya</taxon>
        <taxon>Ascomycota</taxon>
        <taxon>Pezizomycotina</taxon>
        <taxon>Leotiomycetes</taxon>
        <taxon>Leotiomycetes incertae sedis</taxon>
        <taxon>Scytalidium</taxon>
    </lineage>
</organism>
<dbReference type="PROSITE" id="PS51683">
    <property type="entry name" value="SAM_OMT_II"/>
    <property type="match status" value="1"/>
</dbReference>
<dbReference type="EMBL" id="NCSJ02000408">
    <property type="protein sequence ID" value="RFU24731.1"/>
    <property type="molecule type" value="Genomic_DNA"/>
</dbReference>
<evidence type="ECO:0000256" key="6">
    <source>
        <dbReference type="ARBA" id="ARBA00023002"/>
    </source>
</evidence>
<dbReference type="SUPFAM" id="SSF49503">
    <property type="entry name" value="Cupredoxins"/>
    <property type="match status" value="3"/>
</dbReference>
<keyword evidence="6" id="KW-0560">Oxidoreductase</keyword>
<gene>
    <name evidence="12" type="ORF">B7463_g11607</name>
</gene>
<dbReference type="Pfam" id="PF00891">
    <property type="entry name" value="Methyltransf_2"/>
    <property type="match status" value="1"/>
</dbReference>
<dbReference type="Gene3D" id="2.60.40.420">
    <property type="entry name" value="Cupredoxins - blue copper proteins"/>
    <property type="match status" value="3"/>
</dbReference>
<keyword evidence="3" id="KW-0808">Transferase</keyword>
<feature type="domain" description="Plastocyanin-like" evidence="7">
    <location>
        <begin position="599"/>
        <end position="732"/>
    </location>
</feature>
<dbReference type="OrthoDB" id="2121828at2759"/>
<dbReference type="InterPro" id="IPR035666">
    <property type="entry name" value="MCO_CuRO_3"/>
</dbReference>
<dbReference type="InterPro" id="IPR036390">
    <property type="entry name" value="WH_DNA-bd_sf"/>
</dbReference>
<evidence type="ECO:0000313" key="12">
    <source>
        <dbReference type="EMBL" id="RFU24731.1"/>
    </source>
</evidence>
<dbReference type="PROSITE" id="PS00079">
    <property type="entry name" value="MULTICOPPER_OXIDASE1"/>
    <property type="match status" value="1"/>
</dbReference>
<dbReference type="InterPro" id="IPR001077">
    <property type="entry name" value="COMT_C"/>
</dbReference>
<feature type="non-terminal residue" evidence="12">
    <location>
        <position position="1041"/>
    </location>
</feature>
<dbReference type="Pfam" id="PF08100">
    <property type="entry name" value="Dimerisation"/>
    <property type="match status" value="1"/>
</dbReference>
<sequence>MNREQMTAQHNAIKSNLRALTDAVNAYSSTLEKNILSDDLEAVGQISECQVTMVESVKQMQSAIYGPLNMVMLHYEECLRSSSLRTLLEMGVFDTLPLDGSGMSAEELAKKLEVDEVLLVRLMRVVIPTFFEEPQPEVYTHTPNSRVYLEGPLRANFKMMFDEICVASTRMPEFFKKTGYLNPSSRSNNPYTFAHDTHGLSMFEFLLQNPDRFKNFNDAMQARSSQTSLPYSLFPFKSKLSDMETTDETVLLVDVGSGIGQATLAIRQACPDIKGKMVIQDQKEVIDGIAGELPPGVLGMAHDFFKPQPVKGALFYFIHRCLHDWPDWDCLIILRHLSEAMKGYDSRLLISEIVMPRGRVDIQTAWSDVNMLTFGGVERSEKQWTDLLDRAGLKIVDVHGKDGGCWFRMRFFQAFVPAITALTVGLVGVASAVPHGDGFVPDAVLRITSEERNQSCVPTKDILVVNGTSPGPTLRFTEGKTVWIRVYNDIAHENLTMHWHGLTMATAPFSDGTPQAAQWPIPPNHFFDYELHVPLGFAGTYFYHSHVGFQATSTTGPLIVGKPVLLLLSTGKIFRWLSSTDISQIEDVCDPPYHYDDDRILFIQDVFPDTDAFIEAALLAVPMEYERAQEMVLINGKGAGLTSTNKTCNDSLTIINVEPGKTYRMRLIGGTALSFDMLAFEGHDNLEVIEVDGAYSERFSTPYMQVGPGQRFSFLLHTLEHPEKEQYYLQLESRDFGGLTRSFAVINYGPEVVEDSPPAYAPASPPITLPPTDSYWLEYSLRPYNNSSHPIASMSAQDFPTAAEVTRRVNITSHLLIPNGGLLYTLNGYTWNEGLVPEPYLVSLYKDGGSNWPSMERALKHDGLDPIAHAFPALMGEVIEIVIQGTGSEGNGTETHPWHAHGAHYWDLGSGMGEYNQEENEARWASSIGRPIKRDTTNLYRYSGSALNDTLSAWRAWRVRIDHPGVWMIHCHLLPHMVWGMQTAWVMGNQSEVLGLIDRPGVEGYLTYGGNVVGNETHPPDVIEFFSLDDWEDGALDGEPN</sequence>
<dbReference type="CDD" id="cd13895">
    <property type="entry name" value="CuRO_3_AAO_like_2"/>
    <property type="match status" value="1"/>
</dbReference>
<comment type="caution">
    <text evidence="12">The sequence shown here is derived from an EMBL/GenBank/DDBJ whole genome shotgun (WGS) entry which is preliminary data.</text>
</comment>
<dbReference type="InterPro" id="IPR011706">
    <property type="entry name" value="Cu-oxidase_C"/>
</dbReference>
<dbReference type="InterPro" id="IPR033138">
    <property type="entry name" value="Cu_oxidase_CS"/>
</dbReference>
<dbReference type="GO" id="GO:0016491">
    <property type="term" value="F:oxidoreductase activity"/>
    <property type="evidence" value="ECO:0007669"/>
    <property type="project" value="UniProtKB-KW"/>
</dbReference>
<keyword evidence="4" id="KW-0949">S-adenosyl-L-methionine</keyword>
<evidence type="ECO:0000256" key="5">
    <source>
        <dbReference type="ARBA" id="ARBA00022723"/>
    </source>
</evidence>
<feature type="domain" description="Plastocyanin-like" evidence="9">
    <location>
        <begin position="868"/>
        <end position="988"/>
    </location>
</feature>
<evidence type="ECO:0000313" key="13">
    <source>
        <dbReference type="Proteomes" id="UP000258309"/>
    </source>
</evidence>
<dbReference type="GO" id="GO:0005507">
    <property type="term" value="F:copper ion binding"/>
    <property type="evidence" value="ECO:0007669"/>
    <property type="project" value="InterPro"/>
</dbReference>
<feature type="domain" description="O-methyltransferase dimerisation" evidence="11">
    <location>
        <begin position="78"/>
        <end position="150"/>
    </location>
</feature>
<keyword evidence="13" id="KW-1185">Reference proteome</keyword>
<feature type="non-terminal residue" evidence="12">
    <location>
        <position position="1"/>
    </location>
</feature>
<evidence type="ECO:0000256" key="1">
    <source>
        <dbReference type="ARBA" id="ARBA00010609"/>
    </source>
</evidence>
<dbReference type="Gene3D" id="3.40.50.150">
    <property type="entry name" value="Vaccinia Virus protein VP39"/>
    <property type="match status" value="1"/>
</dbReference>
<dbReference type="GO" id="GO:0046983">
    <property type="term" value="F:protein dimerization activity"/>
    <property type="evidence" value="ECO:0007669"/>
    <property type="project" value="InterPro"/>
</dbReference>
<dbReference type="PANTHER" id="PTHR43712:SF1">
    <property type="entry name" value="HYPOTHETICAL O-METHYLTRANSFERASE (EUROFUNG)-RELATED"/>
    <property type="match status" value="1"/>
</dbReference>
<dbReference type="SUPFAM" id="SSF53335">
    <property type="entry name" value="S-adenosyl-L-methionine-dependent methyltransferases"/>
    <property type="match status" value="1"/>
</dbReference>
<dbReference type="InterPro" id="IPR012967">
    <property type="entry name" value="COMT_dimerisation"/>
</dbReference>
<dbReference type="Pfam" id="PF00394">
    <property type="entry name" value="Cu-oxidase"/>
    <property type="match status" value="1"/>
</dbReference>
<proteinExistence type="inferred from homology"/>
<dbReference type="Gene3D" id="1.10.10.10">
    <property type="entry name" value="Winged helix-like DNA-binding domain superfamily/Winged helix DNA-binding domain"/>
    <property type="match status" value="1"/>
</dbReference>
<protein>
    <recommendedName>
        <fullName evidence="14">O-methyltransferase domain-containing protein</fullName>
    </recommendedName>
</protein>
<dbReference type="InterPro" id="IPR016461">
    <property type="entry name" value="COMT-like"/>
</dbReference>
<evidence type="ECO:0000259" key="10">
    <source>
        <dbReference type="Pfam" id="PF07732"/>
    </source>
</evidence>
<evidence type="ECO:0000259" key="11">
    <source>
        <dbReference type="Pfam" id="PF08100"/>
    </source>
</evidence>
<evidence type="ECO:0000259" key="7">
    <source>
        <dbReference type="Pfam" id="PF00394"/>
    </source>
</evidence>
<evidence type="ECO:0000256" key="4">
    <source>
        <dbReference type="ARBA" id="ARBA00022691"/>
    </source>
</evidence>
<dbReference type="Pfam" id="PF07732">
    <property type="entry name" value="Cu-oxidase_3"/>
    <property type="match status" value="1"/>
</dbReference>
<dbReference type="InterPro" id="IPR036388">
    <property type="entry name" value="WH-like_DNA-bd_sf"/>
</dbReference>
<evidence type="ECO:0008006" key="14">
    <source>
        <dbReference type="Google" id="ProtNLM"/>
    </source>
</evidence>
<keyword evidence="5" id="KW-0479">Metal-binding</keyword>
<feature type="domain" description="Plastocyanin-like" evidence="10">
    <location>
        <begin position="447"/>
        <end position="561"/>
    </location>
</feature>
<dbReference type="PANTHER" id="PTHR43712">
    <property type="entry name" value="PUTATIVE (AFU_ORTHOLOGUE AFUA_4G14580)-RELATED"/>
    <property type="match status" value="1"/>
</dbReference>